<dbReference type="PANTHER" id="PTHR43161:SF9">
    <property type="entry name" value="SORBITOL DEHYDROGENASE"/>
    <property type="match status" value="1"/>
</dbReference>
<evidence type="ECO:0000256" key="3">
    <source>
        <dbReference type="ARBA" id="ARBA00022723"/>
    </source>
</evidence>
<evidence type="ECO:0000259" key="8">
    <source>
        <dbReference type="Pfam" id="PF08240"/>
    </source>
</evidence>
<keyword evidence="4 6" id="KW-0862">Zinc</keyword>
<dbReference type="Gene3D" id="3.40.50.720">
    <property type="entry name" value="NAD(P)-binding Rossmann-like Domain"/>
    <property type="match status" value="1"/>
</dbReference>
<dbReference type="CDD" id="cd08232">
    <property type="entry name" value="idonate-5-DH"/>
    <property type="match status" value="1"/>
</dbReference>
<keyword evidence="3 6" id="KW-0479">Metal-binding</keyword>
<protein>
    <submittedName>
        <fullName evidence="9">Alcohol dehydrogenase GroES domain-containing protein</fullName>
    </submittedName>
</protein>
<dbReference type="SUPFAM" id="SSF50129">
    <property type="entry name" value="GroES-like"/>
    <property type="match status" value="1"/>
</dbReference>
<evidence type="ECO:0000256" key="6">
    <source>
        <dbReference type="RuleBase" id="RU361277"/>
    </source>
</evidence>
<name>A0A0D6MGQ3_9PROT</name>
<keyword evidence="10" id="KW-1185">Reference proteome</keyword>
<reference evidence="9 10" key="1">
    <citation type="submission" date="2012-10" db="EMBL/GenBank/DDBJ databases">
        <title>Genome sequencing of Tanticharoenia sakaeratensis NBRC 103193.</title>
        <authorList>
            <person name="Azuma Y."/>
            <person name="Hadano H."/>
            <person name="Hirakawa H."/>
            <person name="Matsushita K."/>
        </authorList>
    </citation>
    <scope>NUCLEOTIDE SEQUENCE [LARGE SCALE GENOMIC DNA]</scope>
    <source>
        <strain evidence="9 10">NBRC 103193</strain>
    </source>
</reference>
<comment type="similarity">
    <text evidence="2 6">Belongs to the zinc-containing alcohol dehydrogenase family.</text>
</comment>
<keyword evidence="5" id="KW-0560">Oxidoreductase</keyword>
<dbReference type="Pfam" id="PF08240">
    <property type="entry name" value="ADH_N"/>
    <property type="match status" value="1"/>
</dbReference>
<comment type="cofactor">
    <cofactor evidence="1 6">
        <name>Zn(2+)</name>
        <dbReference type="ChEBI" id="CHEBI:29105"/>
    </cofactor>
</comment>
<feature type="domain" description="Alcohol dehydrogenase-like N-terminal" evidence="8">
    <location>
        <begin position="2"/>
        <end position="116"/>
    </location>
</feature>
<dbReference type="InterPro" id="IPR002328">
    <property type="entry name" value="ADH_Zn_CS"/>
</dbReference>
<evidence type="ECO:0000256" key="4">
    <source>
        <dbReference type="ARBA" id="ARBA00022833"/>
    </source>
</evidence>
<dbReference type="PROSITE" id="PS00059">
    <property type="entry name" value="ADH_ZINC"/>
    <property type="match status" value="1"/>
</dbReference>
<gene>
    <name evidence="9" type="ORF">Tasa_001_016</name>
</gene>
<dbReference type="Proteomes" id="UP000032679">
    <property type="component" value="Unassembled WGS sequence"/>
</dbReference>
<evidence type="ECO:0000313" key="9">
    <source>
        <dbReference type="EMBL" id="GAN52701.1"/>
    </source>
</evidence>
<dbReference type="InterPro" id="IPR013149">
    <property type="entry name" value="ADH-like_C"/>
</dbReference>
<organism evidence="9 10">
    <name type="scientific">Tanticharoenia sakaeratensis NBRC 103193</name>
    <dbReference type="NCBI Taxonomy" id="1231623"/>
    <lineage>
        <taxon>Bacteria</taxon>
        <taxon>Pseudomonadati</taxon>
        <taxon>Pseudomonadota</taxon>
        <taxon>Alphaproteobacteria</taxon>
        <taxon>Acetobacterales</taxon>
        <taxon>Acetobacteraceae</taxon>
        <taxon>Tanticharoenia</taxon>
    </lineage>
</organism>
<accession>A0A0D6MGQ3</accession>
<proteinExistence type="inferred from homology"/>
<dbReference type="STRING" id="1231623.Tasa_001_016"/>
<evidence type="ECO:0000313" key="10">
    <source>
        <dbReference type="Proteomes" id="UP000032679"/>
    </source>
</evidence>
<dbReference type="GO" id="GO:0016491">
    <property type="term" value="F:oxidoreductase activity"/>
    <property type="evidence" value="ECO:0007669"/>
    <property type="project" value="UniProtKB-KW"/>
</dbReference>
<dbReference type="PANTHER" id="PTHR43161">
    <property type="entry name" value="SORBITOL DEHYDROGENASE"/>
    <property type="match status" value="1"/>
</dbReference>
<evidence type="ECO:0000256" key="1">
    <source>
        <dbReference type="ARBA" id="ARBA00001947"/>
    </source>
</evidence>
<comment type="caution">
    <text evidence="9">The sequence shown here is derived from an EMBL/GenBank/DDBJ whole genome shotgun (WGS) entry which is preliminary data.</text>
</comment>
<sequence length="317" mass="33462">MPGQVMVRIEVGGICDSDLSYYTRGGFGAATLAEPIILGHELAGIVEALGPAVLGLQIGDRVAINPSRPCGQCNMCRAGLPNHCRQMRFYGSIVHTRPTQGGFCRDLVCDATQCFPARFAGAAELALAEPFSVALHAAERAGSLRGKRVLVMGCGPVGALVVAAARLHGARDIVAADVVREKLGIVRGFGARTTFDLAEVPDGLAAWTDMIDVAFECSGMSDALQNAVRALRPRGTLVQVGIGQDLTLAQGHVVAKELTVLGSYRFHEEFGTAVSLIDSGRAALGSMITHSFPLDDATCAFEAALDRRRAVKVQLTF</sequence>
<dbReference type="InterPro" id="IPR036291">
    <property type="entry name" value="NAD(P)-bd_dom_sf"/>
</dbReference>
<evidence type="ECO:0000259" key="7">
    <source>
        <dbReference type="Pfam" id="PF00107"/>
    </source>
</evidence>
<dbReference type="InterPro" id="IPR013154">
    <property type="entry name" value="ADH-like_N"/>
</dbReference>
<dbReference type="GO" id="GO:0008270">
    <property type="term" value="F:zinc ion binding"/>
    <property type="evidence" value="ECO:0007669"/>
    <property type="project" value="InterPro"/>
</dbReference>
<evidence type="ECO:0000256" key="2">
    <source>
        <dbReference type="ARBA" id="ARBA00008072"/>
    </source>
</evidence>
<dbReference type="InterPro" id="IPR011032">
    <property type="entry name" value="GroES-like_sf"/>
</dbReference>
<dbReference type="AlphaFoldDB" id="A0A0D6MGQ3"/>
<dbReference type="Gene3D" id="3.90.180.10">
    <property type="entry name" value="Medium-chain alcohol dehydrogenases, catalytic domain"/>
    <property type="match status" value="1"/>
</dbReference>
<dbReference type="SUPFAM" id="SSF51735">
    <property type="entry name" value="NAD(P)-binding Rossmann-fold domains"/>
    <property type="match status" value="1"/>
</dbReference>
<evidence type="ECO:0000256" key="5">
    <source>
        <dbReference type="ARBA" id="ARBA00023002"/>
    </source>
</evidence>
<feature type="domain" description="Alcohol dehydrogenase-like C-terminal" evidence="7">
    <location>
        <begin position="156"/>
        <end position="278"/>
    </location>
</feature>
<dbReference type="Pfam" id="PF00107">
    <property type="entry name" value="ADH_zinc_N"/>
    <property type="match status" value="1"/>
</dbReference>
<dbReference type="EMBL" id="BALE01000001">
    <property type="protein sequence ID" value="GAN52701.1"/>
    <property type="molecule type" value="Genomic_DNA"/>
</dbReference>